<reference evidence="19" key="1">
    <citation type="journal article" date="2017" name="Nucleic Acids Res.">
        <title>Proteogenomics produces comprehensive and highly accurate protein-coding gene annotation in a complete genome assembly of Malassezia sympodialis.</title>
        <authorList>
            <person name="Zhu Y."/>
            <person name="Engstroem P.G."/>
            <person name="Tellgren-Roth C."/>
            <person name="Baudo C.D."/>
            <person name="Kennell J.C."/>
            <person name="Sun S."/>
            <person name="Billmyre R.B."/>
            <person name="Schroeder M.S."/>
            <person name="Andersson A."/>
            <person name="Holm T."/>
            <person name="Sigurgeirsson B."/>
            <person name="Wu G."/>
            <person name="Sankaranarayanan S.R."/>
            <person name="Siddharthan R."/>
            <person name="Sanyal K."/>
            <person name="Lundeberg J."/>
            <person name="Nystedt B."/>
            <person name="Boekhout T."/>
            <person name="Dawson T.L. Jr."/>
            <person name="Heitman J."/>
            <person name="Scheynius A."/>
            <person name="Lehtioe J."/>
        </authorList>
    </citation>
    <scope>NUCLEOTIDE SEQUENCE [LARGE SCALE GENOMIC DNA]</scope>
    <source>
        <strain evidence="19">ATCC 42132</strain>
    </source>
</reference>
<dbReference type="InterPro" id="IPR043130">
    <property type="entry name" value="CDP-OH_PTrfase_TM_dom"/>
</dbReference>
<keyword evidence="7 16" id="KW-0808">Transferase</keyword>
<dbReference type="EMBL" id="LT671824">
    <property type="protein sequence ID" value="SHO78537.1"/>
    <property type="molecule type" value="Genomic_DNA"/>
</dbReference>
<accession>A0A1M8A875</accession>
<comment type="cofactor">
    <cofactor evidence="1">
        <name>Mn(2+)</name>
        <dbReference type="ChEBI" id="CHEBI:29035"/>
    </cofactor>
</comment>
<keyword evidence="12" id="KW-0443">Lipid metabolism</keyword>
<keyword evidence="6" id="KW-0444">Lipid biosynthesis</keyword>
<dbReference type="GO" id="GO:0016020">
    <property type="term" value="C:membrane"/>
    <property type="evidence" value="ECO:0007669"/>
    <property type="project" value="UniProtKB-SubCell"/>
</dbReference>
<evidence type="ECO:0000256" key="10">
    <source>
        <dbReference type="ARBA" id="ARBA00022842"/>
    </source>
</evidence>
<keyword evidence="13 17" id="KW-0472">Membrane</keyword>
<dbReference type="OMA" id="AQTYSEN"/>
<evidence type="ECO:0000256" key="9">
    <source>
        <dbReference type="ARBA" id="ARBA00022723"/>
    </source>
</evidence>
<sequence length="271" mass="30780">MAGSKRKQSSTKLSKERTARAIEAKRENVFLFVPNLIGYTRVILAAISLYFMRENPKVCTVLYCISCLLDAFDGMFARMLNQSTRFGAVLDMVTDRCTTACLLCFLTATYPSYALLFQGLVTLDFSSHYIHMYTTLVSGSSSHKKVDSKTSRILSLYYTNTRVLFVFCAANELFFVCLYLMDFYTRPLGLQVAPFLPNALLHLASAEKSSVLFQLVYVWIPRLTWPQLLGALTFPICAGKQIINGVQFWKAAKALCDMDDMERRARRAHRK</sequence>
<keyword evidence="10" id="KW-0460">Magnesium</keyword>
<dbReference type="GO" id="GO:0003881">
    <property type="term" value="F:CDP-diacylglycerol-inositol 3-phosphatidyltransferase activity"/>
    <property type="evidence" value="ECO:0007669"/>
    <property type="project" value="UniProtKB-EC"/>
</dbReference>
<dbReference type="Proteomes" id="UP000186303">
    <property type="component" value="Chromosome 4"/>
</dbReference>
<comment type="similarity">
    <text evidence="4 16">Belongs to the CDP-alcohol phosphatidyltransferase class-I family.</text>
</comment>
<name>A0A1M8A875_MALS4</name>
<dbReference type="OrthoDB" id="10251079at2759"/>
<evidence type="ECO:0000256" key="8">
    <source>
        <dbReference type="ARBA" id="ARBA00022692"/>
    </source>
</evidence>
<evidence type="ECO:0000256" key="11">
    <source>
        <dbReference type="ARBA" id="ARBA00022989"/>
    </source>
</evidence>
<evidence type="ECO:0000256" key="5">
    <source>
        <dbReference type="ARBA" id="ARBA00013212"/>
    </source>
</evidence>
<feature type="transmembrane region" description="Helical" evidence="17">
    <location>
        <begin position="29"/>
        <end position="52"/>
    </location>
</feature>
<evidence type="ECO:0000256" key="2">
    <source>
        <dbReference type="ARBA" id="ARBA00001946"/>
    </source>
</evidence>
<evidence type="ECO:0000256" key="4">
    <source>
        <dbReference type="ARBA" id="ARBA00010441"/>
    </source>
</evidence>
<dbReference type="PANTHER" id="PTHR15362">
    <property type="entry name" value="PHOSPHATIDYLINOSITOL SYNTHASE"/>
    <property type="match status" value="1"/>
</dbReference>
<dbReference type="PANTHER" id="PTHR15362:SF4">
    <property type="entry name" value="CDP-DIACYLGLYCEROL--INOSITOL 3-PHOSPHATIDYLTRANSFERASE"/>
    <property type="match status" value="1"/>
</dbReference>
<evidence type="ECO:0000256" key="13">
    <source>
        <dbReference type="ARBA" id="ARBA00023136"/>
    </source>
</evidence>
<keyword evidence="11 17" id="KW-1133">Transmembrane helix</keyword>
<comment type="cofactor">
    <cofactor evidence="2">
        <name>Mg(2+)</name>
        <dbReference type="ChEBI" id="CHEBI:18420"/>
    </cofactor>
</comment>
<dbReference type="AlphaFoldDB" id="A0A1M8A875"/>
<proteinExistence type="inferred from homology"/>
<evidence type="ECO:0000256" key="15">
    <source>
        <dbReference type="ARBA" id="ARBA00023264"/>
    </source>
</evidence>
<dbReference type="Pfam" id="PF01066">
    <property type="entry name" value="CDP-OH_P_transf"/>
    <property type="match status" value="1"/>
</dbReference>
<dbReference type="PROSITE" id="PS00379">
    <property type="entry name" value="CDP_ALCOHOL_P_TRANSF"/>
    <property type="match status" value="1"/>
</dbReference>
<protein>
    <recommendedName>
        <fullName evidence="5">CDP-diacylglycerol--inositol 3-phosphatidyltransferase</fullName>
        <ecNumber evidence="5">2.7.8.11</ecNumber>
    </recommendedName>
</protein>
<evidence type="ECO:0000256" key="3">
    <source>
        <dbReference type="ARBA" id="ARBA00004141"/>
    </source>
</evidence>
<dbReference type="STRING" id="1230383.A0A1M8A875"/>
<keyword evidence="8 17" id="KW-0812">Transmembrane</keyword>
<keyword evidence="15" id="KW-1208">Phospholipid metabolism</keyword>
<keyword evidence="14" id="KW-0594">Phospholipid biosynthesis</keyword>
<dbReference type="FunFam" id="1.20.120.1760:FF:000011">
    <property type="entry name" value="Cdp-diacylglycerol-inositol 3-phosphatidyltransferase pis"/>
    <property type="match status" value="1"/>
</dbReference>
<feature type="transmembrane region" description="Helical" evidence="17">
    <location>
        <begin position="58"/>
        <end position="76"/>
    </location>
</feature>
<evidence type="ECO:0000256" key="16">
    <source>
        <dbReference type="RuleBase" id="RU003750"/>
    </source>
</evidence>
<dbReference type="EC" id="2.7.8.11" evidence="5"/>
<comment type="subcellular location">
    <subcellularLocation>
        <location evidence="3">Membrane</location>
        <topology evidence="3">Multi-pass membrane protein</topology>
    </subcellularLocation>
</comment>
<keyword evidence="19" id="KW-1185">Reference proteome</keyword>
<dbReference type="Gene3D" id="1.20.120.1760">
    <property type="match status" value="1"/>
</dbReference>
<feature type="transmembrane region" description="Helical" evidence="17">
    <location>
        <begin position="97"/>
        <end position="116"/>
    </location>
</feature>
<feature type="transmembrane region" description="Helical" evidence="17">
    <location>
        <begin position="163"/>
        <end position="181"/>
    </location>
</feature>
<dbReference type="GO" id="GO:0046872">
    <property type="term" value="F:metal ion binding"/>
    <property type="evidence" value="ECO:0007669"/>
    <property type="project" value="UniProtKB-KW"/>
</dbReference>
<evidence type="ECO:0000256" key="6">
    <source>
        <dbReference type="ARBA" id="ARBA00022516"/>
    </source>
</evidence>
<gene>
    <name evidence="18" type="ORF">MSYG_2884</name>
</gene>
<evidence type="ECO:0000256" key="7">
    <source>
        <dbReference type="ARBA" id="ARBA00022679"/>
    </source>
</evidence>
<evidence type="ECO:0000313" key="18">
    <source>
        <dbReference type="EMBL" id="SHO78537.1"/>
    </source>
</evidence>
<keyword evidence="9" id="KW-0479">Metal-binding</keyword>
<dbReference type="InterPro" id="IPR048254">
    <property type="entry name" value="CDP_ALCOHOL_P_TRANSF_CS"/>
</dbReference>
<organism evidence="18 19">
    <name type="scientific">Malassezia sympodialis (strain ATCC 42132)</name>
    <name type="common">Atopic eczema-associated yeast</name>
    <dbReference type="NCBI Taxonomy" id="1230383"/>
    <lineage>
        <taxon>Eukaryota</taxon>
        <taxon>Fungi</taxon>
        <taxon>Dikarya</taxon>
        <taxon>Basidiomycota</taxon>
        <taxon>Ustilaginomycotina</taxon>
        <taxon>Malasseziomycetes</taxon>
        <taxon>Malasseziales</taxon>
        <taxon>Malasseziaceae</taxon>
        <taxon>Malassezia</taxon>
    </lineage>
</organism>
<evidence type="ECO:0000256" key="17">
    <source>
        <dbReference type="SAM" id="Phobius"/>
    </source>
</evidence>
<evidence type="ECO:0000256" key="12">
    <source>
        <dbReference type="ARBA" id="ARBA00023098"/>
    </source>
</evidence>
<dbReference type="InterPro" id="IPR014387">
    <property type="entry name" value="CDP_diag_ino_3_P_euk"/>
</dbReference>
<dbReference type="PIRSF" id="PIRSF000848">
    <property type="entry name" value="CDP_diag_ino_3_P"/>
    <property type="match status" value="1"/>
</dbReference>
<dbReference type="InterPro" id="IPR000462">
    <property type="entry name" value="CDP-OH_P_trans"/>
</dbReference>
<evidence type="ECO:0000313" key="19">
    <source>
        <dbReference type="Proteomes" id="UP000186303"/>
    </source>
</evidence>
<dbReference type="GO" id="GO:0006661">
    <property type="term" value="P:phosphatidylinositol biosynthetic process"/>
    <property type="evidence" value="ECO:0007669"/>
    <property type="project" value="TreeGrafter"/>
</dbReference>
<dbReference type="VEuPathDB" id="FungiDB:MSYG_2884"/>
<evidence type="ECO:0000256" key="14">
    <source>
        <dbReference type="ARBA" id="ARBA00023209"/>
    </source>
</evidence>
<evidence type="ECO:0000256" key="1">
    <source>
        <dbReference type="ARBA" id="ARBA00001936"/>
    </source>
</evidence>
<dbReference type="GO" id="GO:0005794">
    <property type="term" value="C:Golgi apparatus"/>
    <property type="evidence" value="ECO:0007669"/>
    <property type="project" value="TreeGrafter"/>
</dbReference>